<proteinExistence type="inferred from homology"/>
<keyword evidence="2 10" id="KW-1003">Cell membrane</keyword>
<evidence type="ECO:0000256" key="4">
    <source>
        <dbReference type="ARBA" id="ARBA00022989"/>
    </source>
</evidence>
<evidence type="ECO:0000256" key="5">
    <source>
        <dbReference type="ARBA" id="ARBA00023136"/>
    </source>
</evidence>
<name>A0ABQ3TFS4_9ACTN</name>
<keyword evidence="10" id="KW-0813">Transport</keyword>
<comment type="function">
    <text evidence="9 10">Fluoride-specific ion channel. Important for reducing fluoride concentration in the cell, thus reducing its toxicity.</text>
</comment>
<reference evidence="12" key="1">
    <citation type="submission" date="2023-07" db="EMBL/GenBank/DDBJ databases">
        <title>Whole genome shotgun sequence of Streptomyces spororaveus NBRC 15456.</title>
        <authorList>
            <person name="Komaki H."/>
            <person name="Tamura T."/>
        </authorList>
    </citation>
    <scope>NUCLEOTIDE SEQUENCE [LARGE SCALE GENOMIC DNA]</scope>
    <source>
        <strain evidence="12">NBRC 15456</strain>
    </source>
</reference>
<evidence type="ECO:0000256" key="6">
    <source>
        <dbReference type="ARBA" id="ARBA00023303"/>
    </source>
</evidence>
<accession>A0ABQ3TFS4</accession>
<dbReference type="EMBL" id="BNED01000005">
    <property type="protein sequence ID" value="GHI79246.1"/>
    <property type="molecule type" value="Genomic_DNA"/>
</dbReference>
<feature type="transmembrane region" description="Helical" evidence="10">
    <location>
        <begin position="104"/>
        <end position="125"/>
    </location>
</feature>
<evidence type="ECO:0000256" key="2">
    <source>
        <dbReference type="ARBA" id="ARBA00022475"/>
    </source>
</evidence>
<evidence type="ECO:0000313" key="11">
    <source>
        <dbReference type="EMBL" id="GHI79246.1"/>
    </source>
</evidence>
<keyword evidence="3 10" id="KW-0812">Transmembrane</keyword>
<evidence type="ECO:0000256" key="8">
    <source>
        <dbReference type="ARBA" id="ARBA00035585"/>
    </source>
</evidence>
<comment type="caution">
    <text evidence="11">The sequence shown here is derived from an EMBL/GenBank/DDBJ whole genome shotgun (WGS) entry which is preliminary data.</text>
</comment>
<keyword evidence="10" id="KW-0406">Ion transport</keyword>
<comment type="activity regulation">
    <text evidence="10">Na(+) is not transported, but it plays an essential structural role and its presence is essential for fluoride channel function.</text>
</comment>
<dbReference type="RefSeq" id="WP_202200865.1">
    <property type="nucleotide sequence ID" value="NZ_BAAATO010000043.1"/>
</dbReference>
<comment type="catalytic activity">
    <reaction evidence="8">
        <text>fluoride(in) = fluoride(out)</text>
        <dbReference type="Rhea" id="RHEA:76159"/>
        <dbReference type="ChEBI" id="CHEBI:17051"/>
    </reaction>
    <physiologicalReaction direction="left-to-right" evidence="8">
        <dbReference type="Rhea" id="RHEA:76160"/>
    </physiologicalReaction>
</comment>
<comment type="subcellular location">
    <subcellularLocation>
        <location evidence="1 10">Cell membrane</location>
        <topology evidence="1 10">Multi-pass membrane protein</topology>
    </subcellularLocation>
</comment>
<dbReference type="HAMAP" id="MF_00454">
    <property type="entry name" value="FluC"/>
    <property type="match status" value="1"/>
</dbReference>
<dbReference type="PANTHER" id="PTHR28259:SF1">
    <property type="entry name" value="FLUORIDE EXPORT PROTEIN 1-RELATED"/>
    <property type="match status" value="1"/>
</dbReference>
<organism evidence="11 12">
    <name type="scientific">Streptomyces spororaveus</name>
    <dbReference type="NCBI Taxonomy" id="284039"/>
    <lineage>
        <taxon>Bacteria</taxon>
        <taxon>Bacillati</taxon>
        <taxon>Actinomycetota</taxon>
        <taxon>Actinomycetes</taxon>
        <taxon>Kitasatosporales</taxon>
        <taxon>Streptomycetaceae</taxon>
        <taxon>Streptomyces</taxon>
    </lineage>
</organism>
<keyword evidence="10" id="KW-0479">Metal-binding</keyword>
<protein>
    <recommendedName>
        <fullName evidence="10">Fluoride-specific ion channel FluC</fullName>
    </recommendedName>
</protein>
<feature type="transmembrane region" description="Helical" evidence="10">
    <location>
        <begin position="70"/>
        <end position="92"/>
    </location>
</feature>
<keyword evidence="4 10" id="KW-1133">Transmembrane helix</keyword>
<dbReference type="Proteomes" id="UP000608522">
    <property type="component" value="Unassembled WGS sequence"/>
</dbReference>
<dbReference type="Pfam" id="PF02537">
    <property type="entry name" value="CRCB"/>
    <property type="match status" value="1"/>
</dbReference>
<evidence type="ECO:0000313" key="12">
    <source>
        <dbReference type="Proteomes" id="UP000608522"/>
    </source>
</evidence>
<keyword evidence="6 10" id="KW-0407">Ion channel</keyword>
<feature type="transmembrane region" description="Helical" evidence="10">
    <location>
        <begin position="140"/>
        <end position="160"/>
    </location>
</feature>
<feature type="transmembrane region" description="Helical" evidence="10">
    <location>
        <begin position="42"/>
        <end position="64"/>
    </location>
</feature>
<keyword evidence="10" id="KW-0915">Sodium</keyword>
<keyword evidence="12" id="KW-1185">Reference proteome</keyword>
<sequence>MTGPAVPVPGDGAVRAADAAEAIDPDVDLHVPAQRAEPQGRVLAAVAAGGAVGGAARYGIALLWPAGPGAFPWATLWINASGSALIGVLMVLISEGGRTAPHPLLRPFAGVGVLGGFTTFSTYAVDFSRLLDEERTGTALAYGALTVVAALGAVWAAAAATRRAVRGAGRAPGGTPR</sequence>
<gene>
    <name evidence="10" type="primary">fluC</name>
    <name evidence="10" type="synonym">crcB</name>
    <name evidence="11" type="ORF">Sspor_48070</name>
</gene>
<keyword evidence="5 10" id="KW-0472">Membrane</keyword>
<evidence type="ECO:0000256" key="9">
    <source>
        <dbReference type="ARBA" id="ARBA00049940"/>
    </source>
</evidence>
<dbReference type="PANTHER" id="PTHR28259">
    <property type="entry name" value="FLUORIDE EXPORT PROTEIN 1-RELATED"/>
    <property type="match status" value="1"/>
</dbReference>
<evidence type="ECO:0000256" key="7">
    <source>
        <dbReference type="ARBA" id="ARBA00035120"/>
    </source>
</evidence>
<evidence type="ECO:0000256" key="10">
    <source>
        <dbReference type="HAMAP-Rule" id="MF_00454"/>
    </source>
</evidence>
<evidence type="ECO:0000256" key="1">
    <source>
        <dbReference type="ARBA" id="ARBA00004651"/>
    </source>
</evidence>
<evidence type="ECO:0000256" key="3">
    <source>
        <dbReference type="ARBA" id="ARBA00022692"/>
    </source>
</evidence>
<comment type="similarity">
    <text evidence="7 10">Belongs to the fluoride channel Fluc/FEX (TC 1.A.43) family.</text>
</comment>
<feature type="binding site" evidence="10">
    <location>
        <position position="115"/>
    </location>
    <ligand>
        <name>Na(+)</name>
        <dbReference type="ChEBI" id="CHEBI:29101"/>
        <note>structural</note>
    </ligand>
</feature>
<dbReference type="InterPro" id="IPR003691">
    <property type="entry name" value="FluC"/>
</dbReference>
<feature type="binding site" evidence="10">
    <location>
        <position position="118"/>
    </location>
    <ligand>
        <name>Na(+)</name>
        <dbReference type="ChEBI" id="CHEBI:29101"/>
        <note>structural</note>
    </ligand>
</feature>